<dbReference type="Proteomes" id="UP001054837">
    <property type="component" value="Unassembled WGS sequence"/>
</dbReference>
<accession>A0AAV4TGQ7</accession>
<gene>
    <name evidence="2" type="ORF">CDAR_108291</name>
</gene>
<comment type="caution">
    <text evidence="2">The sequence shown here is derived from an EMBL/GenBank/DDBJ whole genome shotgun (WGS) entry which is preliminary data.</text>
</comment>
<feature type="region of interest" description="Disordered" evidence="1">
    <location>
        <begin position="35"/>
        <end position="83"/>
    </location>
</feature>
<protein>
    <submittedName>
        <fullName evidence="2">Uncharacterized protein</fullName>
    </submittedName>
</protein>
<proteinExistence type="predicted"/>
<dbReference type="AlphaFoldDB" id="A0AAV4TGQ7"/>
<sequence>MSLLIVEALLPTGYQARIYSGFVFKCRAVTIKKVHTEKPHGPPSPPSGFSKPKLSNAIPQNKTVTRQENQTEVQPRISTRPTA</sequence>
<reference evidence="2 3" key="1">
    <citation type="submission" date="2021-06" db="EMBL/GenBank/DDBJ databases">
        <title>Caerostris darwini draft genome.</title>
        <authorList>
            <person name="Kono N."/>
            <person name="Arakawa K."/>
        </authorList>
    </citation>
    <scope>NUCLEOTIDE SEQUENCE [LARGE SCALE GENOMIC DNA]</scope>
</reference>
<keyword evidence="3" id="KW-1185">Reference proteome</keyword>
<evidence type="ECO:0000313" key="3">
    <source>
        <dbReference type="Proteomes" id="UP001054837"/>
    </source>
</evidence>
<evidence type="ECO:0000313" key="2">
    <source>
        <dbReference type="EMBL" id="GIY45295.1"/>
    </source>
</evidence>
<feature type="compositionally biased region" description="Polar residues" evidence="1">
    <location>
        <begin position="57"/>
        <end position="83"/>
    </location>
</feature>
<dbReference type="EMBL" id="BPLQ01009612">
    <property type="protein sequence ID" value="GIY45295.1"/>
    <property type="molecule type" value="Genomic_DNA"/>
</dbReference>
<organism evidence="2 3">
    <name type="scientific">Caerostris darwini</name>
    <dbReference type="NCBI Taxonomy" id="1538125"/>
    <lineage>
        <taxon>Eukaryota</taxon>
        <taxon>Metazoa</taxon>
        <taxon>Ecdysozoa</taxon>
        <taxon>Arthropoda</taxon>
        <taxon>Chelicerata</taxon>
        <taxon>Arachnida</taxon>
        <taxon>Araneae</taxon>
        <taxon>Araneomorphae</taxon>
        <taxon>Entelegynae</taxon>
        <taxon>Araneoidea</taxon>
        <taxon>Araneidae</taxon>
        <taxon>Caerostris</taxon>
    </lineage>
</organism>
<evidence type="ECO:0000256" key="1">
    <source>
        <dbReference type="SAM" id="MobiDB-lite"/>
    </source>
</evidence>
<name>A0AAV4TGQ7_9ARAC</name>